<protein>
    <submittedName>
        <fullName evidence="1">Uncharacterized protein</fullName>
    </submittedName>
</protein>
<dbReference type="Proteomes" id="UP001595075">
    <property type="component" value="Unassembled WGS sequence"/>
</dbReference>
<gene>
    <name evidence="1" type="ORF">VTL71DRAFT_6112</name>
</gene>
<dbReference type="EMBL" id="JAZHXI010000016">
    <property type="protein sequence ID" value="KAL2063040.1"/>
    <property type="molecule type" value="Genomic_DNA"/>
</dbReference>
<organism evidence="1 2">
    <name type="scientific">Oculimacula yallundae</name>
    <dbReference type="NCBI Taxonomy" id="86028"/>
    <lineage>
        <taxon>Eukaryota</taxon>
        <taxon>Fungi</taxon>
        <taxon>Dikarya</taxon>
        <taxon>Ascomycota</taxon>
        <taxon>Pezizomycotina</taxon>
        <taxon>Leotiomycetes</taxon>
        <taxon>Helotiales</taxon>
        <taxon>Ploettnerulaceae</taxon>
        <taxon>Oculimacula</taxon>
    </lineage>
</organism>
<sequence length="112" mass="12743">MMRILEYPTKTELIGGSETRADALLHYMCKNNKFNREIIKSLFKLIIYSVSHLIDRPESLPLAKLSKALDTTVMLPIEDKIDGILLRSDGWGNDPLVNFIQTSGGYSPPHYY</sequence>
<reference evidence="1 2" key="1">
    <citation type="journal article" date="2024" name="Commun. Biol.">
        <title>Comparative genomic analysis of thermophilic fungi reveals convergent evolutionary adaptations and gene losses.</title>
        <authorList>
            <person name="Steindorff A.S."/>
            <person name="Aguilar-Pontes M.V."/>
            <person name="Robinson A.J."/>
            <person name="Andreopoulos B."/>
            <person name="LaButti K."/>
            <person name="Kuo A."/>
            <person name="Mondo S."/>
            <person name="Riley R."/>
            <person name="Otillar R."/>
            <person name="Haridas S."/>
            <person name="Lipzen A."/>
            <person name="Grimwood J."/>
            <person name="Schmutz J."/>
            <person name="Clum A."/>
            <person name="Reid I.D."/>
            <person name="Moisan M.C."/>
            <person name="Butler G."/>
            <person name="Nguyen T.T.M."/>
            <person name="Dewar K."/>
            <person name="Conant G."/>
            <person name="Drula E."/>
            <person name="Henrissat B."/>
            <person name="Hansel C."/>
            <person name="Singer S."/>
            <person name="Hutchinson M.I."/>
            <person name="de Vries R.P."/>
            <person name="Natvig D.O."/>
            <person name="Powell A.J."/>
            <person name="Tsang A."/>
            <person name="Grigoriev I.V."/>
        </authorList>
    </citation>
    <scope>NUCLEOTIDE SEQUENCE [LARGE SCALE GENOMIC DNA]</scope>
    <source>
        <strain evidence="1 2">CBS 494.80</strain>
    </source>
</reference>
<proteinExistence type="predicted"/>
<evidence type="ECO:0000313" key="2">
    <source>
        <dbReference type="Proteomes" id="UP001595075"/>
    </source>
</evidence>
<evidence type="ECO:0000313" key="1">
    <source>
        <dbReference type="EMBL" id="KAL2063040.1"/>
    </source>
</evidence>
<name>A0ABR4BZF4_9HELO</name>
<accession>A0ABR4BZF4</accession>
<comment type="caution">
    <text evidence="1">The sequence shown here is derived from an EMBL/GenBank/DDBJ whole genome shotgun (WGS) entry which is preliminary data.</text>
</comment>
<keyword evidence="2" id="KW-1185">Reference proteome</keyword>